<keyword evidence="1" id="KW-0812">Transmembrane</keyword>
<feature type="transmembrane region" description="Helical" evidence="1">
    <location>
        <begin position="90"/>
        <end position="116"/>
    </location>
</feature>
<organism evidence="2 3">
    <name type="scientific">Cajanus cajan</name>
    <name type="common">Pigeon pea</name>
    <name type="synonym">Cajanus indicus</name>
    <dbReference type="NCBI Taxonomy" id="3821"/>
    <lineage>
        <taxon>Eukaryota</taxon>
        <taxon>Viridiplantae</taxon>
        <taxon>Streptophyta</taxon>
        <taxon>Embryophyta</taxon>
        <taxon>Tracheophyta</taxon>
        <taxon>Spermatophyta</taxon>
        <taxon>Magnoliopsida</taxon>
        <taxon>eudicotyledons</taxon>
        <taxon>Gunneridae</taxon>
        <taxon>Pentapetalae</taxon>
        <taxon>rosids</taxon>
        <taxon>fabids</taxon>
        <taxon>Fabales</taxon>
        <taxon>Fabaceae</taxon>
        <taxon>Papilionoideae</taxon>
        <taxon>50 kb inversion clade</taxon>
        <taxon>NPAAA clade</taxon>
        <taxon>indigoferoid/millettioid clade</taxon>
        <taxon>Phaseoleae</taxon>
        <taxon>Cajanus</taxon>
    </lineage>
</organism>
<dbReference type="Proteomes" id="UP000075243">
    <property type="component" value="Chromosome 8"/>
</dbReference>
<dbReference type="Gramene" id="C.cajan_16765.t">
    <property type="protein sequence ID" value="C.cajan_16765.t"/>
    <property type="gene ID" value="C.cajan_16765"/>
</dbReference>
<keyword evidence="1" id="KW-0472">Membrane</keyword>
<dbReference type="EMBL" id="CM003610">
    <property type="protein sequence ID" value="KYP62712.1"/>
    <property type="molecule type" value="Genomic_DNA"/>
</dbReference>
<evidence type="ECO:0000256" key="1">
    <source>
        <dbReference type="SAM" id="Phobius"/>
    </source>
</evidence>
<name>A0A151T6N3_CAJCA</name>
<keyword evidence="1" id="KW-1133">Transmembrane helix</keyword>
<dbReference type="AlphaFoldDB" id="A0A151T6N3"/>
<evidence type="ECO:0008006" key="4">
    <source>
        <dbReference type="Google" id="ProtNLM"/>
    </source>
</evidence>
<proteinExistence type="predicted"/>
<accession>A0A151T6N3</accession>
<evidence type="ECO:0000313" key="2">
    <source>
        <dbReference type="EMBL" id="KYP62712.1"/>
    </source>
</evidence>
<protein>
    <recommendedName>
        <fullName evidence="4">Reverse transcriptase zinc-binding domain-containing protein</fullName>
    </recommendedName>
</protein>
<sequence>MVANAFSNGVIEPALTETLIVPIPKVDIPMSFKDFKPISLCNVLFKTISKIIHHMHKKKGKKGYVMFKVEFEKAYDMGDWNFLKLTLTDFGFPLLLFPFIYFLFFTDDCLIFRIYWNFNILATRIPNEGKKELMDHVLNEDVEDAIIWSHSLNDIYSSNLTFNWLFVEKPSPIFPLTNWSCVWKFKLLKNILHFLWLTLHGSLLTNVFRV</sequence>
<gene>
    <name evidence="2" type="ORF">KK1_017260</name>
</gene>
<keyword evidence="3" id="KW-1185">Reference proteome</keyword>
<reference evidence="2 3" key="1">
    <citation type="journal article" date="2012" name="Nat. Biotechnol.">
        <title>Draft genome sequence of pigeonpea (Cajanus cajan), an orphan legume crop of resource-poor farmers.</title>
        <authorList>
            <person name="Varshney R.K."/>
            <person name="Chen W."/>
            <person name="Li Y."/>
            <person name="Bharti A.K."/>
            <person name="Saxena R.K."/>
            <person name="Schlueter J.A."/>
            <person name="Donoghue M.T."/>
            <person name="Azam S."/>
            <person name="Fan G."/>
            <person name="Whaley A.M."/>
            <person name="Farmer A.D."/>
            <person name="Sheridan J."/>
            <person name="Iwata A."/>
            <person name="Tuteja R."/>
            <person name="Penmetsa R.V."/>
            <person name="Wu W."/>
            <person name="Upadhyaya H.D."/>
            <person name="Yang S.P."/>
            <person name="Shah T."/>
            <person name="Saxena K.B."/>
            <person name="Michael T."/>
            <person name="McCombie W.R."/>
            <person name="Yang B."/>
            <person name="Zhang G."/>
            <person name="Yang H."/>
            <person name="Wang J."/>
            <person name="Spillane C."/>
            <person name="Cook D.R."/>
            <person name="May G.D."/>
            <person name="Xu X."/>
            <person name="Jackson S.A."/>
        </authorList>
    </citation>
    <scope>NUCLEOTIDE SEQUENCE [LARGE SCALE GENOMIC DNA]</scope>
    <source>
        <strain evidence="3">cv. Asha</strain>
    </source>
</reference>
<evidence type="ECO:0000313" key="3">
    <source>
        <dbReference type="Proteomes" id="UP000075243"/>
    </source>
</evidence>